<sequence length="172" mass="18893">MKKILKAITAGAVALVLLTGCTGATEDQKQKRENFEAAQAAVPFPEDVVAKNPTERINVREKLIRDSDPKRLSYIYLLSMDGKVVAHFVAKGKVSSADSQLLPDYEYRDLCGSSACWQLVNAAGDDATYGNREPGIFFFTPEGMLVTWSGDYLQFDRPMKINTPISLVANVA</sequence>
<keyword evidence="1" id="KW-0732">Signal</keyword>
<organism evidence="2 3">
    <name type="scientific">Nonomuraea maheshkhaliensis</name>
    <dbReference type="NCBI Taxonomy" id="419590"/>
    <lineage>
        <taxon>Bacteria</taxon>
        <taxon>Bacillati</taxon>
        <taxon>Actinomycetota</taxon>
        <taxon>Actinomycetes</taxon>
        <taxon>Streptosporangiales</taxon>
        <taxon>Streptosporangiaceae</taxon>
        <taxon>Nonomuraea</taxon>
    </lineage>
</organism>
<dbReference type="PROSITE" id="PS51257">
    <property type="entry name" value="PROKAR_LIPOPROTEIN"/>
    <property type="match status" value="1"/>
</dbReference>
<feature type="signal peptide" evidence="1">
    <location>
        <begin position="1"/>
        <end position="24"/>
    </location>
</feature>
<evidence type="ECO:0008006" key="4">
    <source>
        <dbReference type="Google" id="ProtNLM"/>
    </source>
</evidence>
<evidence type="ECO:0000313" key="2">
    <source>
        <dbReference type="EMBL" id="GAA1623853.1"/>
    </source>
</evidence>
<evidence type="ECO:0000313" key="3">
    <source>
        <dbReference type="Proteomes" id="UP001500064"/>
    </source>
</evidence>
<accession>A0ABN2EZH0</accession>
<evidence type="ECO:0000256" key="1">
    <source>
        <dbReference type="SAM" id="SignalP"/>
    </source>
</evidence>
<dbReference type="Proteomes" id="UP001500064">
    <property type="component" value="Unassembled WGS sequence"/>
</dbReference>
<comment type="caution">
    <text evidence="2">The sequence shown here is derived from an EMBL/GenBank/DDBJ whole genome shotgun (WGS) entry which is preliminary data.</text>
</comment>
<dbReference type="RefSeq" id="WP_346103482.1">
    <property type="nucleotide sequence ID" value="NZ_BAAAMU010000011.1"/>
</dbReference>
<feature type="chain" id="PRO_5047080689" description="Lipoprotein" evidence="1">
    <location>
        <begin position="25"/>
        <end position="172"/>
    </location>
</feature>
<name>A0ABN2EZH0_9ACTN</name>
<keyword evidence="3" id="KW-1185">Reference proteome</keyword>
<gene>
    <name evidence="2" type="ORF">GCM10009733_020620</name>
</gene>
<proteinExistence type="predicted"/>
<reference evidence="2 3" key="1">
    <citation type="journal article" date="2019" name="Int. J. Syst. Evol. Microbiol.">
        <title>The Global Catalogue of Microorganisms (GCM) 10K type strain sequencing project: providing services to taxonomists for standard genome sequencing and annotation.</title>
        <authorList>
            <consortium name="The Broad Institute Genomics Platform"/>
            <consortium name="The Broad Institute Genome Sequencing Center for Infectious Disease"/>
            <person name="Wu L."/>
            <person name="Ma J."/>
        </authorList>
    </citation>
    <scope>NUCLEOTIDE SEQUENCE [LARGE SCALE GENOMIC DNA]</scope>
    <source>
        <strain evidence="2 3">JCM 13929</strain>
    </source>
</reference>
<dbReference type="EMBL" id="BAAAMU010000011">
    <property type="protein sequence ID" value="GAA1623853.1"/>
    <property type="molecule type" value="Genomic_DNA"/>
</dbReference>
<protein>
    <recommendedName>
        <fullName evidence="4">Lipoprotein</fullName>
    </recommendedName>
</protein>